<evidence type="ECO:0000313" key="2">
    <source>
        <dbReference type="Proteomes" id="UP000053593"/>
    </source>
</evidence>
<dbReference type="EMBL" id="KN834814">
    <property type="protein sequence ID" value="KIK54676.1"/>
    <property type="molecule type" value="Genomic_DNA"/>
</dbReference>
<dbReference type="HOGENOM" id="CLU_2223570_0_0_1"/>
<proteinExistence type="predicted"/>
<dbReference type="Proteomes" id="UP000053593">
    <property type="component" value="Unassembled WGS sequence"/>
</dbReference>
<accession>A0A0D0BIR9</accession>
<dbReference type="OrthoDB" id="539213at2759"/>
<keyword evidence="2" id="KW-1185">Reference proteome</keyword>
<name>A0A0D0BIR9_9AGAR</name>
<reference evidence="1 2" key="1">
    <citation type="submission" date="2014-04" db="EMBL/GenBank/DDBJ databases">
        <title>Evolutionary Origins and Diversification of the Mycorrhizal Mutualists.</title>
        <authorList>
            <consortium name="DOE Joint Genome Institute"/>
            <consortium name="Mycorrhizal Genomics Consortium"/>
            <person name="Kohler A."/>
            <person name="Kuo A."/>
            <person name="Nagy L.G."/>
            <person name="Floudas D."/>
            <person name="Copeland A."/>
            <person name="Barry K.W."/>
            <person name="Cichocki N."/>
            <person name="Veneault-Fourrey C."/>
            <person name="LaButti K."/>
            <person name="Lindquist E.A."/>
            <person name="Lipzen A."/>
            <person name="Lundell T."/>
            <person name="Morin E."/>
            <person name="Murat C."/>
            <person name="Riley R."/>
            <person name="Ohm R."/>
            <person name="Sun H."/>
            <person name="Tunlid A."/>
            <person name="Henrissat B."/>
            <person name="Grigoriev I.V."/>
            <person name="Hibbett D.S."/>
            <person name="Martin F."/>
        </authorList>
    </citation>
    <scope>NUCLEOTIDE SEQUENCE [LARGE SCALE GENOMIC DNA]</scope>
    <source>
        <strain evidence="1 2">FD-317 M1</strain>
    </source>
</reference>
<sequence length="106" mass="12899">MMDRRIDEVRELLWAFHRANERLFPEYKNRIDILRTNISKRAIRTSETDESRAFVRWVARKPHLKNAKVNMIFNYADGDLSWEPEDWKVVEDDEGERDEDEDEDEE</sequence>
<evidence type="ECO:0000313" key="1">
    <source>
        <dbReference type="EMBL" id="KIK54676.1"/>
    </source>
</evidence>
<dbReference type="AlphaFoldDB" id="A0A0D0BIR9"/>
<organism evidence="1 2">
    <name type="scientific">Collybiopsis luxurians FD-317 M1</name>
    <dbReference type="NCBI Taxonomy" id="944289"/>
    <lineage>
        <taxon>Eukaryota</taxon>
        <taxon>Fungi</taxon>
        <taxon>Dikarya</taxon>
        <taxon>Basidiomycota</taxon>
        <taxon>Agaricomycotina</taxon>
        <taxon>Agaricomycetes</taxon>
        <taxon>Agaricomycetidae</taxon>
        <taxon>Agaricales</taxon>
        <taxon>Marasmiineae</taxon>
        <taxon>Omphalotaceae</taxon>
        <taxon>Collybiopsis</taxon>
        <taxon>Collybiopsis luxurians</taxon>
    </lineage>
</organism>
<protein>
    <submittedName>
        <fullName evidence="1">Uncharacterized protein</fullName>
    </submittedName>
</protein>
<gene>
    <name evidence="1" type="ORF">GYMLUDRAFT_1022404</name>
</gene>